<dbReference type="RefSeq" id="XP_067477151.1">
    <property type="nucleotide sequence ID" value="XM_067625345.1"/>
</dbReference>
<protein>
    <submittedName>
        <fullName evidence="2">Uncharacterized protein</fullName>
    </submittedName>
</protein>
<dbReference type="GeneID" id="93577833"/>
<accession>A0A1L9UE04</accession>
<keyword evidence="3" id="KW-1185">Reference proteome</keyword>
<dbReference type="VEuPathDB" id="FungiDB:ASPBRDRAFT_45198"/>
<sequence length="71" mass="8045">MFAGLARISTSLGPPPRRKEKYKTRLTARLRDGRKERSDKSDSYEPITYCQSLVGLTTPSISLFVVIIEEN</sequence>
<feature type="region of interest" description="Disordered" evidence="1">
    <location>
        <begin position="1"/>
        <end position="42"/>
    </location>
</feature>
<dbReference type="Proteomes" id="UP000184499">
    <property type="component" value="Unassembled WGS sequence"/>
</dbReference>
<proteinExistence type="predicted"/>
<evidence type="ECO:0000313" key="3">
    <source>
        <dbReference type="Proteomes" id="UP000184499"/>
    </source>
</evidence>
<feature type="compositionally biased region" description="Basic residues" evidence="1">
    <location>
        <begin position="16"/>
        <end position="28"/>
    </location>
</feature>
<evidence type="ECO:0000313" key="2">
    <source>
        <dbReference type="EMBL" id="OJJ69902.1"/>
    </source>
</evidence>
<name>A0A1L9UE04_ASPBC</name>
<organism evidence="2 3">
    <name type="scientific">Aspergillus brasiliensis (strain CBS 101740 / IMI 381727 / IBT 21946)</name>
    <dbReference type="NCBI Taxonomy" id="767769"/>
    <lineage>
        <taxon>Eukaryota</taxon>
        <taxon>Fungi</taxon>
        <taxon>Dikarya</taxon>
        <taxon>Ascomycota</taxon>
        <taxon>Pezizomycotina</taxon>
        <taxon>Eurotiomycetes</taxon>
        <taxon>Eurotiomycetidae</taxon>
        <taxon>Eurotiales</taxon>
        <taxon>Aspergillaceae</taxon>
        <taxon>Aspergillus</taxon>
        <taxon>Aspergillus subgen. Circumdati</taxon>
    </lineage>
</organism>
<evidence type="ECO:0000256" key="1">
    <source>
        <dbReference type="SAM" id="MobiDB-lite"/>
    </source>
</evidence>
<gene>
    <name evidence="2" type="ORF">ASPBRDRAFT_45198</name>
</gene>
<feature type="compositionally biased region" description="Basic and acidic residues" evidence="1">
    <location>
        <begin position="29"/>
        <end position="42"/>
    </location>
</feature>
<dbReference type="AlphaFoldDB" id="A0A1L9UE04"/>
<dbReference type="EMBL" id="KV878687">
    <property type="protein sequence ID" value="OJJ69902.1"/>
    <property type="molecule type" value="Genomic_DNA"/>
</dbReference>
<reference evidence="3" key="1">
    <citation type="journal article" date="2017" name="Genome Biol.">
        <title>Comparative genomics reveals high biological diversity and specific adaptations in the industrially and medically important fungal genus Aspergillus.</title>
        <authorList>
            <person name="de Vries R.P."/>
            <person name="Riley R."/>
            <person name="Wiebenga A."/>
            <person name="Aguilar-Osorio G."/>
            <person name="Amillis S."/>
            <person name="Uchima C.A."/>
            <person name="Anderluh G."/>
            <person name="Asadollahi M."/>
            <person name="Askin M."/>
            <person name="Barry K."/>
            <person name="Battaglia E."/>
            <person name="Bayram O."/>
            <person name="Benocci T."/>
            <person name="Braus-Stromeyer S.A."/>
            <person name="Caldana C."/>
            <person name="Canovas D."/>
            <person name="Cerqueira G.C."/>
            <person name="Chen F."/>
            <person name="Chen W."/>
            <person name="Choi C."/>
            <person name="Clum A."/>
            <person name="Dos Santos R.A."/>
            <person name="Damasio A.R."/>
            <person name="Diallinas G."/>
            <person name="Emri T."/>
            <person name="Fekete E."/>
            <person name="Flipphi M."/>
            <person name="Freyberg S."/>
            <person name="Gallo A."/>
            <person name="Gournas C."/>
            <person name="Habgood R."/>
            <person name="Hainaut M."/>
            <person name="Harispe M.L."/>
            <person name="Henrissat B."/>
            <person name="Hilden K.S."/>
            <person name="Hope R."/>
            <person name="Hossain A."/>
            <person name="Karabika E."/>
            <person name="Karaffa L."/>
            <person name="Karanyi Z."/>
            <person name="Krasevec N."/>
            <person name="Kuo A."/>
            <person name="Kusch H."/>
            <person name="LaButti K."/>
            <person name="Lagendijk E.L."/>
            <person name="Lapidus A."/>
            <person name="Levasseur A."/>
            <person name="Lindquist E."/>
            <person name="Lipzen A."/>
            <person name="Logrieco A.F."/>
            <person name="MacCabe A."/>
            <person name="Maekelae M.R."/>
            <person name="Malavazi I."/>
            <person name="Melin P."/>
            <person name="Meyer V."/>
            <person name="Mielnichuk N."/>
            <person name="Miskei M."/>
            <person name="Molnar A.P."/>
            <person name="Mule G."/>
            <person name="Ngan C.Y."/>
            <person name="Orejas M."/>
            <person name="Orosz E."/>
            <person name="Ouedraogo J.P."/>
            <person name="Overkamp K.M."/>
            <person name="Park H.-S."/>
            <person name="Perrone G."/>
            <person name="Piumi F."/>
            <person name="Punt P.J."/>
            <person name="Ram A.F."/>
            <person name="Ramon A."/>
            <person name="Rauscher S."/>
            <person name="Record E."/>
            <person name="Riano-Pachon D.M."/>
            <person name="Robert V."/>
            <person name="Roehrig J."/>
            <person name="Ruller R."/>
            <person name="Salamov A."/>
            <person name="Salih N.S."/>
            <person name="Samson R.A."/>
            <person name="Sandor E."/>
            <person name="Sanguinetti M."/>
            <person name="Schuetze T."/>
            <person name="Sepcic K."/>
            <person name="Shelest E."/>
            <person name="Sherlock G."/>
            <person name="Sophianopoulou V."/>
            <person name="Squina F.M."/>
            <person name="Sun H."/>
            <person name="Susca A."/>
            <person name="Todd R.B."/>
            <person name="Tsang A."/>
            <person name="Unkles S.E."/>
            <person name="van de Wiele N."/>
            <person name="van Rossen-Uffink D."/>
            <person name="Oliveira J.V."/>
            <person name="Vesth T.C."/>
            <person name="Visser J."/>
            <person name="Yu J.-H."/>
            <person name="Zhou M."/>
            <person name="Andersen M.R."/>
            <person name="Archer D.B."/>
            <person name="Baker S.E."/>
            <person name="Benoit I."/>
            <person name="Brakhage A.A."/>
            <person name="Braus G.H."/>
            <person name="Fischer R."/>
            <person name="Frisvad J.C."/>
            <person name="Goldman G.H."/>
            <person name="Houbraken J."/>
            <person name="Oakley B."/>
            <person name="Pocsi I."/>
            <person name="Scazzocchio C."/>
            <person name="Seiboth B."/>
            <person name="vanKuyk P.A."/>
            <person name="Wortman J."/>
            <person name="Dyer P.S."/>
            <person name="Grigoriev I.V."/>
        </authorList>
    </citation>
    <scope>NUCLEOTIDE SEQUENCE [LARGE SCALE GENOMIC DNA]</scope>
    <source>
        <strain evidence="3">CBS 101740 / IMI 381727 / IBT 21946</strain>
    </source>
</reference>